<proteinExistence type="predicted"/>
<organism evidence="2">
    <name type="scientific">Rhizophora mucronata</name>
    <name type="common">Asiatic mangrove</name>
    <dbReference type="NCBI Taxonomy" id="61149"/>
    <lineage>
        <taxon>Eukaryota</taxon>
        <taxon>Viridiplantae</taxon>
        <taxon>Streptophyta</taxon>
        <taxon>Embryophyta</taxon>
        <taxon>Tracheophyta</taxon>
        <taxon>Spermatophyta</taxon>
        <taxon>Magnoliopsida</taxon>
        <taxon>eudicotyledons</taxon>
        <taxon>Gunneridae</taxon>
        <taxon>Pentapetalae</taxon>
        <taxon>rosids</taxon>
        <taxon>fabids</taxon>
        <taxon>Malpighiales</taxon>
        <taxon>Rhizophoraceae</taxon>
        <taxon>Rhizophora</taxon>
    </lineage>
</organism>
<name>A0A2P2NV16_RHIMU</name>
<evidence type="ECO:0000256" key="1">
    <source>
        <dbReference type="SAM" id="SignalP"/>
    </source>
</evidence>
<protein>
    <recommendedName>
        <fullName evidence="3">Secreted protein</fullName>
    </recommendedName>
</protein>
<reference evidence="2" key="1">
    <citation type="submission" date="2018-02" db="EMBL/GenBank/DDBJ databases">
        <title>Rhizophora mucronata_Transcriptome.</title>
        <authorList>
            <person name="Meera S.P."/>
            <person name="Sreeshan A."/>
            <person name="Augustine A."/>
        </authorList>
    </citation>
    <scope>NUCLEOTIDE SEQUENCE</scope>
    <source>
        <tissue evidence="2">Leaf</tissue>
    </source>
</reference>
<sequence>MRKFEEFNFLCLCLLTVTEANQINNKQNKQRTKRKIKENIYYNAYKNGNAQLLNKKCLTPRSKQ</sequence>
<feature type="chain" id="PRO_5015171298" description="Secreted protein" evidence="1">
    <location>
        <begin position="21"/>
        <end position="64"/>
    </location>
</feature>
<evidence type="ECO:0000313" key="2">
    <source>
        <dbReference type="EMBL" id="MBX46290.1"/>
    </source>
</evidence>
<evidence type="ECO:0008006" key="3">
    <source>
        <dbReference type="Google" id="ProtNLM"/>
    </source>
</evidence>
<feature type="signal peptide" evidence="1">
    <location>
        <begin position="1"/>
        <end position="20"/>
    </location>
</feature>
<dbReference type="AlphaFoldDB" id="A0A2P2NV16"/>
<accession>A0A2P2NV16</accession>
<keyword evidence="1" id="KW-0732">Signal</keyword>
<dbReference type="EMBL" id="GGEC01065806">
    <property type="protein sequence ID" value="MBX46290.1"/>
    <property type="molecule type" value="Transcribed_RNA"/>
</dbReference>